<feature type="region of interest" description="Disordered" evidence="2">
    <location>
        <begin position="236"/>
        <end position="274"/>
    </location>
</feature>
<keyword evidence="1" id="KW-0175">Coiled coil</keyword>
<gene>
    <name evidence="3" type="ORF">QCA50_018912</name>
</gene>
<feature type="compositionally biased region" description="Acidic residues" evidence="2">
    <location>
        <begin position="65"/>
        <end position="84"/>
    </location>
</feature>
<accession>A0AAW0FF77</accession>
<feature type="compositionally biased region" description="Basic and acidic residues" evidence="2">
    <location>
        <begin position="238"/>
        <end position="250"/>
    </location>
</feature>
<feature type="region of interest" description="Disordered" evidence="2">
    <location>
        <begin position="1"/>
        <end position="85"/>
    </location>
</feature>
<evidence type="ECO:0000313" key="4">
    <source>
        <dbReference type="Proteomes" id="UP001385951"/>
    </source>
</evidence>
<comment type="caution">
    <text evidence="3">The sequence shown here is derived from an EMBL/GenBank/DDBJ whole genome shotgun (WGS) entry which is preliminary data.</text>
</comment>
<evidence type="ECO:0000256" key="2">
    <source>
        <dbReference type="SAM" id="MobiDB-lite"/>
    </source>
</evidence>
<sequence length="406" mass="46351">MDHWASDPNCPKHPSKGRPAVRRITEAPEDDPNPRITDSGEPEELSGPERQDQDDVEHAEGSQYDPDDEYPEELYGDYPEDDDTAAWMGGMRAIPEELLPPGEDETEEDDFPTEQLCGMRLRGELPTPSISVNIGLNPNCIEPLPRMVTPTPAEYELQLEHYRNITDRQQYQLMSLRNQITELRENGQRTQQRNTLWTNHLDEMNMELRRFCTAIQMDNSQDVMLNIARSTIISQNRRATERENAVRAESSESSNSNGETSYSDMPTLESRPDTPQVEIPQLIPLETGGQTGRLVYEYDPEDMQTRRLVYLDDVVETLRAIKEDPDWEYRTAMAPKEVRPQRAFRCITIYVEVNGMKGLALLDSGSSIDCVSPEFTRIARLPVVPLDKPALDRSPNFGLHKSKVKF</sequence>
<reference evidence="3 4" key="1">
    <citation type="submission" date="2022-09" db="EMBL/GenBank/DDBJ databases">
        <authorList>
            <person name="Palmer J.M."/>
        </authorList>
    </citation>
    <scope>NUCLEOTIDE SEQUENCE [LARGE SCALE GENOMIC DNA]</scope>
    <source>
        <strain evidence="3 4">DSM 7382</strain>
    </source>
</reference>
<feature type="compositionally biased region" description="Basic and acidic residues" evidence="2">
    <location>
        <begin position="47"/>
        <end position="60"/>
    </location>
</feature>
<organism evidence="3 4">
    <name type="scientific">Cerrena zonata</name>
    <dbReference type="NCBI Taxonomy" id="2478898"/>
    <lineage>
        <taxon>Eukaryota</taxon>
        <taxon>Fungi</taxon>
        <taxon>Dikarya</taxon>
        <taxon>Basidiomycota</taxon>
        <taxon>Agaricomycotina</taxon>
        <taxon>Agaricomycetes</taxon>
        <taxon>Polyporales</taxon>
        <taxon>Cerrenaceae</taxon>
        <taxon>Cerrena</taxon>
    </lineage>
</organism>
<protein>
    <submittedName>
        <fullName evidence="3">Uncharacterized protein</fullName>
    </submittedName>
</protein>
<feature type="compositionally biased region" description="Low complexity" evidence="2">
    <location>
        <begin position="251"/>
        <end position="263"/>
    </location>
</feature>
<dbReference type="EMBL" id="JASBNA010000077">
    <property type="protein sequence ID" value="KAK7678119.1"/>
    <property type="molecule type" value="Genomic_DNA"/>
</dbReference>
<keyword evidence="4" id="KW-1185">Reference proteome</keyword>
<name>A0AAW0FF77_9APHY</name>
<evidence type="ECO:0000313" key="3">
    <source>
        <dbReference type="EMBL" id="KAK7678119.1"/>
    </source>
</evidence>
<feature type="coiled-coil region" evidence="1">
    <location>
        <begin position="166"/>
        <end position="193"/>
    </location>
</feature>
<proteinExistence type="predicted"/>
<dbReference type="Proteomes" id="UP001385951">
    <property type="component" value="Unassembled WGS sequence"/>
</dbReference>
<evidence type="ECO:0000256" key="1">
    <source>
        <dbReference type="SAM" id="Coils"/>
    </source>
</evidence>
<dbReference type="AlphaFoldDB" id="A0AAW0FF77"/>